<evidence type="ECO:0000256" key="4">
    <source>
        <dbReference type="RuleBase" id="RU003651"/>
    </source>
</evidence>
<dbReference type="InterPro" id="IPR003593">
    <property type="entry name" value="AAA+_ATPase"/>
</dbReference>
<dbReference type="GO" id="GO:0005694">
    <property type="term" value="C:chromosome"/>
    <property type="evidence" value="ECO:0007669"/>
    <property type="project" value="UniProtKB-ARBA"/>
</dbReference>
<sequence>MTTISLRMKKSKSKCFISSGSDILFIMCDEIPSLLNDILKSTRVKEKIITNNQDQANNFLFHYLKSYYKKNSKDSLLRSRNIRKCLTQFVISSERMLPHQCSSLHLNSQLAQYLKIMDDRKEVNNLADDILEEMSTFGGNANGPLFWQDNYDKEHKLMPKAKNNLKVCNTICSKTNISLSEIEFLLKNKQENETKKTLKTTTSTPESHHVINRINPVRQPQMDTFLRTVEDRVFGGQKRSQSIENKYIKRHKNEDNIQEKAQPENPSMFRTASIELKLQNFKKYKQTGGEHGINECNKKSLGSRNRSVNSKFIPPVKQQDSDECYEDTEKDKLDERLQLIDPKMVELIQSEIIDSRVGIDWNDIAGLNFAKTTLQEIVVLPMLRPDIFTGLRRPPRGILLFGPPGTGKTLIGKCVASQSKSTFFSISASSLTSKWIGDGEKMVRALFTVARVYQPAVIFIDEIDSLLGQRNDGEHESSRRLKTEFLVHLDGTGTKEDERILLIGATNRPQDLDEAVRRRFVKRLYIPLPDLEARGQIIRNLLSTERNNLSAEEVIQIAEMADGYSAADMKNVCQEASLGPLRALSFTEIENVSPSKVRPVSFEDFKAALSCVRSSVASDDLSSYIKWDEKYGAGGAPK</sequence>
<dbReference type="GO" id="GO:0005813">
    <property type="term" value="C:centrosome"/>
    <property type="evidence" value="ECO:0007669"/>
    <property type="project" value="UniProtKB-ARBA"/>
</dbReference>
<keyword evidence="2 4" id="KW-0547">Nucleotide-binding</keyword>
<dbReference type="PROSITE" id="PS00674">
    <property type="entry name" value="AAA"/>
    <property type="match status" value="1"/>
</dbReference>
<dbReference type="InterPro" id="IPR003959">
    <property type="entry name" value="ATPase_AAA_core"/>
</dbReference>
<dbReference type="FunFam" id="3.40.50.300:FF:000093">
    <property type="entry name" value="Fidgetin-like 1"/>
    <property type="match status" value="1"/>
</dbReference>
<name>A0A1B6CSI5_9HEMI</name>
<dbReference type="AlphaFoldDB" id="A0A1B6CSI5"/>
<protein>
    <recommendedName>
        <fullName evidence="6">AAA+ ATPase domain-containing protein</fullName>
    </recommendedName>
</protein>
<gene>
    <name evidence="7" type="ORF">g.35127</name>
</gene>
<evidence type="ECO:0000256" key="5">
    <source>
        <dbReference type="SAM" id="MobiDB-lite"/>
    </source>
</evidence>
<dbReference type="InterPro" id="IPR003960">
    <property type="entry name" value="ATPase_AAA_CS"/>
</dbReference>
<dbReference type="InterPro" id="IPR050304">
    <property type="entry name" value="MT-severing_AAA_ATPase"/>
</dbReference>
<evidence type="ECO:0000256" key="3">
    <source>
        <dbReference type="ARBA" id="ARBA00022840"/>
    </source>
</evidence>
<dbReference type="Pfam" id="PF09336">
    <property type="entry name" value="Vps4_C"/>
    <property type="match status" value="1"/>
</dbReference>
<dbReference type="Gene3D" id="1.10.8.60">
    <property type="match status" value="1"/>
</dbReference>
<keyword evidence="3 4" id="KW-0067">ATP-binding</keyword>
<dbReference type="GO" id="GO:0031114">
    <property type="term" value="P:regulation of microtubule depolymerization"/>
    <property type="evidence" value="ECO:0007669"/>
    <property type="project" value="UniProtKB-ARBA"/>
</dbReference>
<organism evidence="7">
    <name type="scientific">Clastoptera arizonana</name>
    <name type="common">Arizona spittle bug</name>
    <dbReference type="NCBI Taxonomy" id="38151"/>
    <lineage>
        <taxon>Eukaryota</taxon>
        <taxon>Metazoa</taxon>
        <taxon>Ecdysozoa</taxon>
        <taxon>Arthropoda</taxon>
        <taxon>Hexapoda</taxon>
        <taxon>Insecta</taxon>
        <taxon>Pterygota</taxon>
        <taxon>Neoptera</taxon>
        <taxon>Paraneoptera</taxon>
        <taxon>Hemiptera</taxon>
        <taxon>Auchenorrhyncha</taxon>
        <taxon>Cercopoidea</taxon>
        <taxon>Clastopteridae</taxon>
        <taxon>Clastoptera</taxon>
    </lineage>
</organism>
<dbReference type="Pfam" id="PF00004">
    <property type="entry name" value="AAA"/>
    <property type="match status" value="1"/>
</dbReference>
<evidence type="ECO:0000313" key="7">
    <source>
        <dbReference type="EMBL" id="JAS16394.1"/>
    </source>
</evidence>
<comment type="similarity">
    <text evidence="1 4">Belongs to the AAA ATPase family.</text>
</comment>
<feature type="region of interest" description="Disordered" evidence="5">
    <location>
        <begin position="289"/>
        <end position="317"/>
    </location>
</feature>
<evidence type="ECO:0000256" key="2">
    <source>
        <dbReference type="ARBA" id="ARBA00022741"/>
    </source>
</evidence>
<accession>A0A1B6CSI5</accession>
<dbReference type="InterPro" id="IPR027417">
    <property type="entry name" value="P-loop_NTPase"/>
</dbReference>
<reference evidence="7" key="1">
    <citation type="submission" date="2015-12" db="EMBL/GenBank/DDBJ databases">
        <title>De novo transcriptome assembly of four potential Pierce s Disease insect vectors from Arizona vineyards.</title>
        <authorList>
            <person name="Tassone E.E."/>
        </authorList>
    </citation>
    <scope>NUCLEOTIDE SEQUENCE</scope>
</reference>
<dbReference type="InterPro" id="IPR041569">
    <property type="entry name" value="AAA_lid_3"/>
</dbReference>
<dbReference type="Pfam" id="PF17862">
    <property type="entry name" value="AAA_lid_3"/>
    <property type="match status" value="1"/>
</dbReference>
<dbReference type="PANTHER" id="PTHR23074">
    <property type="entry name" value="AAA DOMAIN-CONTAINING"/>
    <property type="match status" value="1"/>
</dbReference>
<dbReference type="SUPFAM" id="SSF52540">
    <property type="entry name" value="P-loop containing nucleoside triphosphate hydrolases"/>
    <property type="match status" value="1"/>
</dbReference>
<dbReference type="GO" id="GO:0008568">
    <property type="term" value="F:microtubule severing ATPase activity"/>
    <property type="evidence" value="ECO:0007669"/>
    <property type="project" value="UniProtKB-ARBA"/>
</dbReference>
<dbReference type="PANTHER" id="PTHR23074:SF17">
    <property type="entry name" value="FIDGETIN-LIKE PROTEIN 1"/>
    <property type="match status" value="1"/>
</dbReference>
<dbReference type="InterPro" id="IPR015415">
    <property type="entry name" value="Spast_Vps4_C"/>
</dbReference>
<dbReference type="GO" id="GO:0016887">
    <property type="term" value="F:ATP hydrolysis activity"/>
    <property type="evidence" value="ECO:0007669"/>
    <property type="project" value="InterPro"/>
</dbReference>
<dbReference type="Gene3D" id="3.40.50.300">
    <property type="entry name" value="P-loop containing nucleotide triphosphate hydrolases"/>
    <property type="match status" value="1"/>
</dbReference>
<dbReference type="GO" id="GO:0051013">
    <property type="term" value="P:microtubule severing"/>
    <property type="evidence" value="ECO:0007669"/>
    <property type="project" value="UniProtKB-ARBA"/>
</dbReference>
<evidence type="ECO:0000259" key="6">
    <source>
        <dbReference type="SMART" id="SM00382"/>
    </source>
</evidence>
<dbReference type="GO" id="GO:0000070">
    <property type="term" value="P:mitotic sister chromatid segregation"/>
    <property type="evidence" value="ECO:0007669"/>
    <property type="project" value="UniProtKB-ARBA"/>
</dbReference>
<dbReference type="EMBL" id="GEDC01020904">
    <property type="protein sequence ID" value="JAS16394.1"/>
    <property type="molecule type" value="Transcribed_RNA"/>
</dbReference>
<feature type="compositionally biased region" description="Polar residues" evidence="5">
    <location>
        <begin position="300"/>
        <end position="310"/>
    </location>
</feature>
<dbReference type="GO" id="GO:0005524">
    <property type="term" value="F:ATP binding"/>
    <property type="evidence" value="ECO:0007669"/>
    <property type="project" value="UniProtKB-KW"/>
</dbReference>
<dbReference type="SMART" id="SM00382">
    <property type="entry name" value="AAA"/>
    <property type="match status" value="1"/>
</dbReference>
<dbReference type="FunFam" id="1.10.8.60:FF:000022">
    <property type="entry name" value="Fidgetin like 1"/>
    <property type="match status" value="1"/>
</dbReference>
<evidence type="ECO:0000256" key="1">
    <source>
        <dbReference type="ARBA" id="ARBA00006914"/>
    </source>
</evidence>
<proteinExistence type="inferred from homology"/>
<feature type="domain" description="AAA+ ATPase" evidence="6">
    <location>
        <begin position="394"/>
        <end position="530"/>
    </location>
</feature>